<reference evidence="2" key="1">
    <citation type="submission" date="2006-01" db="EMBL/GenBank/DDBJ databases">
        <title>Complete sequence of Anaeromyxobacter dehalogenans 2CP-C.</title>
        <authorList>
            <consortium name="US DOE Joint Genome Institute"/>
            <person name="Copeland A."/>
            <person name="Lucas S."/>
            <person name="Lapidus A."/>
            <person name="Barry K."/>
            <person name="Detter J.C."/>
            <person name="Glavina T."/>
            <person name="Hammon N."/>
            <person name="Israni S."/>
            <person name="Pitluck S."/>
            <person name="Brettin T."/>
            <person name="Bruce D."/>
            <person name="Han C."/>
            <person name="Tapia R."/>
            <person name="Gilna P."/>
            <person name="Kiss H."/>
            <person name="Schmutz J."/>
            <person name="Larimer F."/>
            <person name="Land M."/>
            <person name="Kyrpides N."/>
            <person name="Anderson I."/>
            <person name="Sanford R.A."/>
            <person name="Ritalahti K.M."/>
            <person name="Thomas H.S."/>
            <person name="Kirby J.R."/>
            <person name="Zhulin I.B."/>
            <person name="Loeffler F.E."/>
            <person name="Richardson P."/>
        </authorList>
    </citation>
    <scope>NUCLEOTIDE SEQUENCE</scope>
    <source>
        <strain evidence="2">2CP-C</strain>
    </source>
</reference>
<proteinExistence type="predicted"/>
<protein>
    <submittedName>
        <fullName evidence="2">Uncharacterized protein</fullName>
    </submittedName>
</protein>
<feature type="region of interest" description="Disordered" evidence="1">
    <location>
        <begin position="254"/>
        <end position="298"/>
    </location>
</feature>
<dbReference type="AlphaFoldDB" id="Q2IG00"/>
<dbReference type="Proteomes" id="UP000001935">
    <property type="component" value="Chromosome"/>
</dbReference>
<dbReference type="STRING" id="290397.Adeh_3739"/>
<evidence type="ECO:0000256" key="1">
    <source>
        <dbReference type="SAM" id="MobiDB-lite"/>
    </source>
</evidence>
<accession>Q2IG00</accession>
<organism evidence="2 3">
    <name type="scientific">Anaeromyxobacter dehalogenans (strain 2CP-C)</name>
    <dbReference type="NCBI Taxonomy" id="290397"/>
    <lineage>
        <taxon>Bacteria</taxon>
        <taxon>Pseudomonadati</taxon>
        <taxon>Myxococcota</taxon>
        <taxon>Myxococcia</taxon>
        <taxon>Myxococcales</taxon>
        <taxon>Cystobacterineae</taxon>
        <taxon>Anaeromyxobacteraceae</taxon>
        <taxon>Anaeromyxobacter</taxon>
    </lineage>
</organism>
<name>Q2IG00_ANADE</name>
<feature type="compositionally biased region" description="Basic and acidic residues" evidence="1">
    <location>
        <begin position="265"/>
        <end position="274"/>
    </location>
</feature>
<dbReference type="EMBL" id="CP000251">
    <property type="protein sequence ID" value="ABC83505.1"/>
    <property type="molecule type" value="Genomic_DNA"/>
</dbReference>
<dbReference type="KEGG" id="ade:Adeh_3739"/>
<evidence type="ECO:0000313" key="3">
    <source>
        <dbReference type="Proteomes" id="UP000001935"/>
    </source>
</evidence>
<dbReference type="RefSeq" id="WP_011422787.1">
    <property type="nucleotide sequence ID" value="NC_007760.1"/>
</dbReference>
<dbReference type="HOGENOM" id="CLU_945411_0_0_7"/>
<evidence type="ECO:0000313" key="2">
    <source>
        <dbReference type="EMBL" id="ABC83505.1"/>
    </source>
</evidence>
<sequence length="298" mass="29417">METPSVIVALFLTSLLGVPAPSAPSTPDPVQSAAAAGVPAALARDVASRAAARGLEPERALAPVVEAARAGLPGEVVAAKILEGLAKGAPPARVLEVAAELGGRLSRAAALVAQARASGLPLRGDRAAALADLAGALGAGVPPDAVLQLVDAARGAAGGSCEAVVAAARTLGELARRGVPVRDALPLGAALAQRAPASAGEVAALYEAYRAEGGRDAAAFLAEAERRVEAGAALQGMVDTFGDSPDHLVRARSRADEAAAGGLDKAAEHVRSAREGVGPGSPPGLERLPPGRGPKKPK</sequence>
<gene>
    <name evidence="2" type="ordered locus">Adeh_3739</name>
</gene>